<evidence type="ECO:0000256" key="3">
    <source>
        <dbReference type="ARBA" id="ARBA00022833"/>
    </source>
</evidence>
<evidence type="ECO:0000256" key="2">
    <source>
        <dbReference type="ARBA" id="ARBA00022723"/>
    </source>
</evidence>
<name>A0ABQ3D657_9ACTN</name>
<dbReference type="InterPro" id="IPR013154">
    <property type="entry name" value="ADH-like_N"/>
</dbReference>
<dbReference type="InterPro" id="IPR020843">
    <property type="entry name" value="ER"/>
</dbReference>
<comment type="cofactor">
    <cofactor evidence="1 5">
        <name>Zn(2+)</name>
        <dbReference type="ChEBI" id="CHEBI:29105"/>
    </cofactor>
</comment>
<dbReference type="InterPro" id="IPR036291">
    <property type="entry name" value="NAD(P)-bd_dom_sf"/>
</dbReference>
<dbReference type="SUPFAM" id="SSF50129">
    <property type="entry name" value="GroES-like"/>
    <property type="match status" value="1"/>
</dbReference>
<accession>A0ABQ3D657</accession>
<feature type="domain" description="Enoyl reductase (ER)" evidence="6">
    <location>
        <begin position="8"/>
        <end position="341"/>
    </location>
</feature>
<dbReference type="Pfam" id="PF00107">
    <property type="entry name" value="ADH_zinc_N"/>
    <property type="match status" value="1"/>
</dbReference>
<keyword evidence="4" id="KW-0560">Oxidoreductase</keyword>
<evidence type="ECO:0000256" key="5">
    <source>
        <dbReference type="RuleBase" id="RU361277"/>
    </source>
</evidence>
<dbReference type="PANTHER" id="PTHR42813">
    <property type="entry name" value="ZINC-TYPE ALCOHOL DEHYDROGENASE-LIKE"/>
    <property type="match status" value="1"/>
</dbReference>
<keyword evidence="8" id="KW-1185">Reference proteome</keyword>
<evidence type="ECO:0000259" key="6">
    <source>
        <dbReference type="SMART" id="SM00829"/>
    </source>
</evidence>
<protein>
    <submittedName>
        <fullName evidence="7">Dehydrogenase</fullName>
    </submittedName>
</protein>
<dbReference type="SMART" id="SM00829">
    <property type="entry name" value="PKS_ER"/>
    <property type="match status" value="1"/>
</dbReference>
<dbReference type="SUPFAM" id="SSF51735">
    <property type="entry name" value="NAD(P)-binding Rossmann-fold domains"/>
    <property type="match status" value="1"/>
</dbReference>
<dbReference type="Gene3D" id="3.90.180.10">
    <property type="entry name" value="Medium-chain alcohol dehydrogenases, catalytic domain"/>
    <property type="match status" value="1"/>
</dbReference>
<dbReference type="Proteomes" id="UP000653644">
    <property type="component" value="Unassembled WGS sequence"/>
</dbReference>
<sequence>MRAVVYRGPGKVEVQDVPVPRPLGPRDAVVRVTRAAVCGTDLHPYRGELPGFPAGTVLGHEFAGRVHEAGPEVPFAVGERVFASDVIACGRCSDCLRGRHYQCGAGSLFGYADVAGPSVDGGQAQYVRVPFADVVLAHTPDSVTDEQALFVGDVLTTAYAGVRAARCEPGDVLGVVGAGPVGVLAARCGALAGAAEVVVAEPDARRREQAAEFGVRAVAPADFAAALRAATGGRGADAVIEAVGSDTALACALDATGPCGTVVALGAHHSTAMPFPTGQAFARELSVRFTVGNPIALRDRVLGVIRAGVDPGGIVTHRLPLEAAAEAYRLFDRHRAFKVVLECAS</sequence>
<gene>
    <name evidence="7" type="ORF">GCM10010345_65930</name>
</gene>
<dbReference type="EMBL" id="BMVN01000031">
    <property type="protein sequence ID" value="GHA52180.1"/>
    <property type="molecule type" value="Genomic_DNA"/>
</dbReference>
<comment type="similarity">
    <text evidence="5">Belongs to the zinc-containing alcohol dehydrogenase family.</text>
</comment>
<dbReference type="InterPro" id="IPR011032">
    <property type="entry name" value="GroES-like_sf"/>
</dbReference>
<proteinExistence type="inferred from homology"/>
<dbReference type="Gene3D" id="3.40.50.720">
    <property type="entry name" value="NAD(P)-binding Rossmann-like Domain"/>
    <property type="match status" value="1"/>
</dbReference>
<dbReference type="InterPro" id="IPR013149">
    <property type="entry name" value="ADH-like_C"/>
</dbReference>
<dbReference type="RefSeq" id="WP_189892040.1">
    <property type="nucleotide sequence ID" value="NZ_BMVN01000031.1"/>
</dbReference>
<evidence type="ECO:0000256" key="1">
    <source>
        <dbReference type="ARBA" id="ARBA00001947"/>
    </source>
</evidence>
<organism evidence="7 8">
    <name type="scientific">Streptomyces canarius</name>
    <dbReference type="NCBI Taxonomy" id="285453"/>
    <lineage>
        <taxon>Bacteria</taxon>
        <taxon>Bacillati</taxon>
        <taxon>Actinomycetota</taxon>
        <taxon>Actinomycetes</taxon>
        <taxon>Kitasatosporales</taxon>
        <taxon>Streptomycetaceae</taxon>
        <taxon>Streptomyces</taxon>
    </lineage>
</organism>
<evidence type="ECO:0000313" key="7">
    <source>
        <dbReference type="EMBL" id="GHA52180.1"/>
    </source>
</evidence>
<evidence type="ECO:0000313" key="8">
    <source>
        <dbReference type="Proteomes" id="UP000653644"/>
    </source>
</evidence>
<dbReference type="InterPro" id="IPR002328">
    <property type="entry name" value="ADH_Zn_CS"/>
</dbReference>
<dbReference type="PROSITE" id="PS00059">
    <property type="entry name" value="ADH_ZINC"/>
    <property type="match status" value="1"/>
</dbReference>
<dbReference type="PANTHER" id="PTHR42813:SF2">
    <property type="entry name" value="DEHYDROGENASE, ZINC-CONTAINING, PUTATIVE (AFU_ORTHOLOGUE AFUA_2G02810)-RELATED"/>
    <property type="match status" value="1"/>
</dbReference>
<comment type="caution">
    <text evidence="7">The sequence shown here is derived from an EMBL/GenBank/DDBJ whole genome shotgun (WGS) entry which is preliminary data.</text>
</comment>
<keyword evidence="3 5" id="KW-0862">Zinc</keyword>
<dbReference type="Pfam" id="PF08240">
    <property type="entry name" value="ADH_N"/>
    <property type="match status" value="1"/>
</dbReference>
<keyword evidence="2 5" id="KW-0479">Metal-binding</keyword>
<evidence type="ECO:0000256" key="4">
    <source>
        <dbReference type="ARBA" id="ARBA00023002"/>
    </source>
</evidence>
<reference evidence="8" key="1">
    <citation type="journal article" date="2019" name="Int. J. Syst. Evol. Microbiol.">
        <title>The Global Catalogue of Microorganisms (GCM) 10K type strain sequencing project: providing services to taxonomists for standard genome sequencing and annotation.</title>
        <authorList>
            <consortium name="The Broad Institute Genomics Platform"/>
            <consortium name="The Broad Institute Genome Sequencing Center for Infectious Disease"/>
            <person name="Wu L."/>
            <person name="Ma J."/>
        </authorList>
    </citation>
    <scope>NUCLEOTIDE SEQUENCE [LARGE SCALE GENOMIC DNA]</scope>
    <source>
        <strain evidence="8">JCM 4733</strain>
    </source>
</reference>